<reference evidence="2 3" key="1">
    <citation type="submission" date="2023-05" db="EMBL/GenBank/DDBJ databases">
        <title>Draft genome sequence of Streptomyces sp. B-S-A6 isolated from a cave soil in Thailand.</title>
        <authorList>
            <person name="Chamroensaksri N."/>
            <person name="Muangham S."/>
        </authorList>
    </citation>
    <scope>NUCLEOTIDE SEQUENCE [LARGE SCALE GENOMIC DNA]</scope>
    <source>
        <strain evidence="2 3">B-S-A6</strain>
    </source>
</reference>
<feature type="region of interest" description="Disordered" evidence="1">
    <location>
        <begin position="1"/>
        <end position="40"/>
    </location>
</feature>
<protein>
    <recommendedName>
        <fullName evidence="4">HTH iclR-type domain-containing protein</fullName>
    </recommendedName>
</protein>
<comment type="caution">
    <text evidence="2">The sequence shown here is derived from an EMBL/GenBank/DDBJ whole genome shotgun (WGS) entry which is preliminary data.</text>
</comment>
<dbReference type="Proteomes" id="UP001223978">
    <property type="component" value="Unassembled WGS sequence"/>
</dbReference>
<evidence type="ECO:0008006" key="4">
    <source>
        <dbReference type="Google" id="ProtNLM"/>
    </source>
</evidence>
<evidence type="ECO:0000313" key="3">
    <source>
        <dbReference type="Proteomes" id="UP001223978"/>
    </source>
</evidence>
<sequence>MESTAVAPGRAVRPRTLGSAAPARDEQAPTRSYDGSRNAPPAWALRRVASALSASGRTTGTQVRADAAELAQRTGLSKSLTRRCLQWLRERPVR</sequence>
<proteinExistence type="predicted"/>
<dbReference type="RefSeq" id="WP_282544362.1">
    <property type="nucleotide sequence ID" value="NZ_JASCIQ010000023.1"/>
</dbReference>
<gene>
    <name evidence="2" type="ORF">QIS96_21790</name>
</gene>
<name>A0ABT6SE12_9ACTN</name>
<evidence type="ECO:0000256" key="1">
    <source>
        <dbReference type="SAM" id="MobiDB-lite"/>
    </source>
</evidence>
<dbReference type="EMBL" id="JASCIQ010000023">
    <property type="protein sequence ID" value="MDI3406428.1"/>
    <property type="molecule type" value="Genomic_DNA"/>
</dbReference>
<organism evidence="2 3">
    <name type="scientific">Streptomyces cavernicola</name>
    <dbReference type="NCBI Taxonomy" id="3043613"/>
    <lineage>
        <taxon>Bacteria</taxon>
        <taxon>Bacillati</taxon>
        <taxon>Actinomycetota</taxon>
        <taxon>Actinomycetes</taxon>
        <taxon>Kitasatosporales</taxon>
        <taxon>Streptomycetaceae</taxon>
        <taxon>Streptomyces</taxon>
    </lineage>
</organism>
<accession>A0ABT6SE12</accession>
<keyword evidence="3" id="KW-1185">Reference proteome</keyword>
<evidence type="ECO:0000313" key="2">
    <source>
        <dbReference type="EMBL" id="MDI3406428.1"/>
    </source>
</evidence>